<evidence type="ECO:0000313" key="2">
    <source>
        <dbReference type="Proteomes" id="UP000007460"/>
    </source>
</evidence>
<dbReference type="eggNOG" id="COG5281">
    <property type="taxonomic scope" value="Bacteria"/>
</dbReference>
<accession>D5BP69</accession>
<name>D5BP69_PUNMI</name>
<proteinExistence type="predicted"/>
<dbReference type="KEGG" id="apb:SAR116_2260"/>
<dbReference type="Proteomes" id="UP000007460">
    <property type="component" value="Chromosome"/>
</dbReference>
<protein>
    <submittedName>
        <fullName evidence="1">Phage-related minor tail protein-like protein</fullName>
    </submittedName>
</protein>
<dbReference type="STRING" id="488538.SAR116_2260"/>
<sequence>MSRQLDDIVRLLSGRGSIERIFERQIKRVEQRLQAQLETHLKQSVEQLFSGVLGGNQGIAGSLFGLLQGGSLPGFAAGGVVDGAQILALAGEKGPEAILPLRRGADGQLGVASISADQPKVEPQPITINVTTDKAEALDDTDIDNMASVVSQALNEALDQAVAVRVETYLRDGGLLNPLGRR</sequence>
<dbReference type="AlphaFoldDB" id="D5BP69"/>
<gene>
    <name evidence="1" type="ordered locus">SAR116_2260</name>
</gene>
<dbReference type="HOGENOM" id="CLU_1480860_0_0_5"/>
<keyword evidence="2" id="KW-1185">Reference proteome</keyword>
<reference evidence="1 2" key="1">
    <citation type="journal article" date="2010" name="J. Bacteriol.">
        <title>Complete genome sequence of "Candidatus Puniceispirillum marinum" IMCC1322, a representative of the SAR116 clade in the Alphaproteobacteria.</title>
        <authorList>
            <person name="Oh H.M."/>
            <person name="Kwon K.K."/>
            <person name="Kang I."/>
            <person name="Kang S.G."/>
            <person name="Lee J.H."/>
            <person name="Kim S.J."/>
            <person name="Cho J.C."/>
        </authorList>
    </citation>
    <scope>NUCLEOTIDE SEQUENCE [LARGE SCALE GENOMIC DNA]</scope>
    <source>
        <strain evidence="1 2">IMCC1322</strain>
    </source>
</reference>
<organism evidence="1 2">
    <name type="scientific">Puniceispirillum marinum (strain IMCC1322)</name>
    <dbReference type="NCBI Taxonomy" id="488538"/>
    <lineage>
        <taxon>Bacteria</taxon>
        <taxon>Pseudomonadati</taxon>
        <taxon>Pseudomonadota</taxon>
        <taxon>Alphaproteobacteria</taxon>
        <taxon>Candidatus Puniceispirillales</taxon>
        <taxon>Candidatus Puniceispirillaceae</taxon>
        <taxon>Candidatus Puniceispirillum</taxon>
    </lineage>
</organism>
<evidence type="ECO:0000313" key="1">
    <source>
        <dbReference type="EMBL" id="ADE40503.1"/>
    </source>
</evidence>
<dbReference type="EMBL" id="CP001751">
    <property type="protein sequence ID" value="ADE40503.1"/>
    <property type="molecule type" value="Genomic_DNA"/>
</dbReference>